<reference evidence="1" key="1">
    <citation type="submission" date="2014-09" db="EMBL/GenBank/DDBJ databases">
        <authorList>
            <person name="Magalhaes I.L.F."/>
            <person name="Oliveira U."/>
            <person name="Santos F.R."/>
            <person name="Vidigal T.H.D.A."/>
            <person name="Brescovit A.D."/>
            <person name="Santos A.J."/>
        </authorList>
    </citation>
    <scope>NUCLEOTIDE SEQUENCE</scope>
    <source>
        <tissue evidence="1">Shoot tissue taken approximately 20 cm above the soil surface</tissue>
    </source>
</reference>
<sequence>MEKKHPPPFSRGLHSNPAGYLGKGFRNYKHSNNVASSIHWFFAKCGIIEILRKMQCNTVLYSKYNKLTNANIPCPLVCLDLVHQDPP</sequence>
<organism evidence="1">
    <name type="scientific">Arundo donax</name>
    <name type="common">Giant reed</name>
    <name type="synonym">Donax arundinaceus</name>
    <dbReference type="NCBI Taxonomy" id="35708"/>
    <lineage>
        <taxon>Eukaryota</taxon>
        <taxon>Viridiplantae</taxon>
        <taxon>Streptophyta</taxon>
        <taxon>Embryophyta</taxon>
        <taxon>Tracheophyta</taxon>
        <taxon>Spermatophyta</taxon>
        <taxon>Magnoliopsida</taxon>
        <taxon>Liliopsida</taxon>
        <taxon>Poales</taxon>
        <taxon>Poaceae</taxon>
        <taxon>PACMAD clade</taxon>
        <taxon>Arundinoideae</taxon>
        <taxon>Arundineae</taxon>
        <taxon>Arundo</taxon>
    </lineage>
</organism>
<accession>A0A0A9GB09</accession>
<dbReference type="AlphaFoldDB" id="A0A0A9GB09"/>
<dbReference type="EMBL" id="GBRH01177292">
    <property type="protein sequence ID" value="JAE20604.1"/>
    <property type="molecule type" value="Transcribed_RNA"/>
</dbReference>
<name>A0A0A9GB09_ARUDO</name>
<protein>
    <submittedName>
        <fullName evidence="1">Uncharacterized protein</fullName>
    </submittedName>
</protein>
<reference evidence="1" key="2">
    <citation type="journal article" date="2015" name="Data Brief">
        <title>Shoot transcriptome of the giant reed, Arundo donax.</title>
        <authorList>
            <person name="Barrero R.A."/>
            <person name="Guerrero F.D."/>
            <person name="Moolhuijzen P."/>
            <person name="Goolsby J.A."/>
            <person name="Tidwell J."/>
            <person name="Bellgard S.E."/>
            <person name="Bellgard M.I."/>
        </authorList>
    </citation>
    <scope>NUCLEOTIDE SEQUENCE</scope>
    <source>
        <tissue evidence="1">Shoot tissue taken approximately 20 cm above the soil surface</tissue>
    </source>
</reference>
<proteinExistence type="predicted"/>
<evidence type="ECO:0000313" key="1">
    <source>
        <dbReference type="EMBL" id="JAE20604.1"/>
    </source>
</evidence>